<dbReference type="InterPro" id="IPR050721">
    <property type="entry name" value="Trk_Ktr_HKT_K-transport"/>
</dbReference>
<dbReference type="PANTHER" id="PTHR43833">
    <property type="entry name" value="POTASSIUM CHANNEL PROTEIN 2-RELATED-RELATED"/>
    <property type="match status" value="1"/>
</dbReference>
<dbReference type="Pfam" id="PF02080">
    <property type="entry name" value="TrkA_C"/>
    <property type="match status" value="1"/>
</dbReference>
<gene>
    <name evidence="2" type="ORF">MNB_SM-5-230</name>
</gene>
<name>A0A1W1CZ97_9ZZZZ</name>
<keyword evidence="2" id="KW-0406">Ion transport</keyword>
<dbReference type="PANTHER" id="PTHR43833:SF9">
    <property type="entry name" value="POTASSIUM CHANNEL PROTEIN YUGO-RELATED"/>
    <property type="match status" value="1"/>
</dbReference>
<evidence type="ECO:0000259" key="1">
    <source>
        <dbReference type="PROSITE" id="PS51202"/>
    </source>
</evidence>
<dbReference type="InterPro" id="IPR003148">
    <property type="entry name" value="RCK_N"/>
</dbReference>
<feature type="domain" description="RCK C-terminal" evidence="1">
    <location>
        <begin position="139"/>
        <end position="227"/>
    </location>
</feature>
<dbReference type="Pfam" id="PF02254">
    <property type="entry name" value="TrkA_N"/>
    <property type="match status" value="1"/>
</dbReference>
<organism evidence="2">
    <name type="scientific">hydrothermal vent metagenome</name>
    <dbReference type="NCBI Taxonomy" id="652676"/>
    <lineage>
        <taxon>unclassified sequences</taxon>
        <taxon>metagenomes</taxon>
        <taxon>ecological metagenomes</taxon>
    </lineage>
</organism>
<proteinExistence type="predicted"/>
<dbReference type="GO" id="GO:0006813">
    <property type="term" value="P:potassium ion transport"/>
    <property type="evidence" value="ECO:0007669"/>
    <property type="project" value="InterPro"/>
</dbReference>
<keyword evidence="2" id="KW-0813">Transport</keyword>
<sequence length="238" mass="27311">MSKKTALVFGHNKYAHEIIANVQKTYKNIRVFALEDVDEASLYKVEKFDLSDDWQGIDEDIDNEECIAFCVLEDMAENIFLTISLRSHFADLVIIAVALNRESANKLSMAGANKVIPLVETTADIITNMLERPISSKILNNILYEESALKIAQIQISAESKLENHKLASIDWTRYNGIIILSVIHKDMKSEFIYSKKMKEYIIESGDILVVVGYENDISEFEKKIGSKRYVNWSHWRR</sequence>
<dbReference type="GO" id="GO:0008324">
    <property type="term" value="F:monoatomic cation transmembrane transporter activity"/>
    <property type="evidence" value="ECO:0007669"/>
    <property type="project" value="InterPro"/>
</dbReference>
<protein>
    <submittedName>
        <fullName evidence="2">Potassium channel protein</fullName>
    </submittedName>
</protein>
<dbReference type="SUPFAM" id="SSF116726">
    <property type="entry name" value="TrkA C-terminal domain-like"/>
    <property type="match status" value="1"/>
</dbReference>
<dbReference type="InterPro" id="IPR006037">
    <property type="entry name" value="RCK_C"/>
</dbReference>
<dbReference type="Gene3D" id="3.40.50.720">
    <property type="entry name" value="NAD(P)-binding Rossmann-like Domain"/>
    <property type="match status" value="1"/>
</dbReference>
<accession>A0A1W1CZ97</accession>
<dbReference type="SUPFAM" id="SSF51735">
    <property type="entry name" value="NAD(P)-binding Rossmann-fold domains"/>
    <property type="match status" value="1"/>
</dbReference>
<dbReference type="InterPro" id="IPR036291">
    <property type="entry name" value="NAD(P)-bd_dom_sf"/>
</dbReference>
<dbReference type="InterPro" id="IPR036721">
    <property type="entry name" value="RCK_C_sf"/>
</dbReference>
<dbReference type="EMBL" id="FPHH01000168">
    <property type="protein sequence ID" value="SFV71007.1"/>
    <property type="molecule type" value="Genomic_DNA"/>
</dbReference>
<dbReference type="Gene3D" id="3.30.70.1450">
    <property type="entry name" value="Regulator of K+ conductance, C-terminal domain"/>
    <property type="match status" value="1"/>
</dbReference>
<reference evidence="2" key="1">
    <citation type="submission" date="2016-10" db="EMBL/GenBank/DDBJ databases">
        <authorList>
            <person name="de Groot N.N."/>
        </authorList>
    </citation>
    <scope>NUCLEOTIDE SEQUENCE</scope>
</reference>
<dbReference type="PROSITE" id="PS51202">
    <property type="entry name" value="RCK_C"/>
    <property type="match status" value="1"/>
</dbReference>
<evidence type="ECO:0000313" key="2">
    <source>
        <dbReference type="EMBL" id="SFV71007.1"/>
    </source>
</evidence>
<keyword evidence="2" id="KW-0407">Ion channel</keyword>
<dbReference type="AlphaFoldDB" id="A0A1W1CZ97"/>